<reference evidence="2" key="1">
    <citation type="submission" date="2020-11" db="EMBL/GenBank/DDBJ databases">
        <title>Adaptations for nitrogen fixation in a non-lichenized fungal sporocarp promotes dispersal by wood-feeding termites.</title>
        <authorList>
            <consortium name="DOE Joint Genome Institute"/>
            <person name="Koch R.A."/>
            <person name="Yoon G."/>
            <person name="Arayal U."/>
            <person name="Lail K."/>
            <person name="Amirebrahimi M."/>
            <person name="Labutti K."/>
            <person name="Lipzen A."/>
            <person name="Riley R."/>
            <person name="Barry K."/>
            <person name="Henrissat B."/>
            <person name="Grigoriev I.V."/>
            <person name="Herr J.R."/>
            <person name="Aime M.C."/>
        </authorList>
    </citation>
    <scope>NUCLEOTIDE SEQUENCE</scope>
    <source>
        <strain evidence="2">MCA 3950</strain>
    </source>
</reference>
<accession>A0A9P7VMJ9</accession>
<feature type="region of interest" description="Disordered" evidence="1">
    <location>
        <begin position="50"/>
        <end position="74"/>
    </location>
</feature>
<keyword evidence="3" id="KW-1185">Reference proteome</keyword>
<proteinExistence type="predicted"/>
<comment type="caution">
    <text evidence="2">The sequence shown here is derived from an EMBL/GenBank/DDBJ whole genome shotgun (WGS) entry which is preliminary data.</text>
</comment>
<protein>
    <submittedName>
        <fullName evidence="2">Uncharacterized protein</fullName>
    </submittedName>
</protein>
<name>A0A9P7VMJ9_9AGAR</name>
<evidence type="ECO:0000313" key="3">
    <source>
        <dbReference type="Proteomes" id="UP000812287"/>
    </source>
</evidence>
<gene>
    <name evidence="2" type="ORF">BT62DRAFT_1009480</name>
</gene>
<dbReference type="Proteomes" id="UP000812287">
    <property type="component" value="Unassembled WGS sequence"/>
</dbReference>
<evidence type="ECO:0000313" key="2">
    <source>
        <dbReference type="EMBL" id="KAG7443275.1"/>
    </source>
</evidence>
<dbReference type="GeneID" id="66099842"/>
<organism evidence="2 3">
    <name type="scientific">Guyanagaster necrorhizus</name>
    <dbReference type="NCBI Taxonomy" id="856835"/>
    <lineage>
        <taxon>Eukaryota</taxon>
        <taxon>Fungi</taxon>
        <taxon>Dikarya</taxon>
        <taxon>Basidiomycota</taxon>
        <taxon>Agaricomycotina</taxon>
        <taxon>Agaricomycetes</taxon>
        <taxon>Agaricomycetidae</taxon>
        <taxon>Agaricales</taxon>
        <taxon>Marasmiineae</taxon>
        <taxon>Physalacriaceae</taxon>
        <taxon>Guyanagaster</taxon>
    </lineage>
</organism>
<sequence>MAAKMGAVVKPSVTADTVIFSDYEGLKSHWQDVLAMDECPSDYAAQYQLEPRGTTRVTPDDVQPASKRQKSAHSTAAVAGHLDDEWQANFRWVASLMLQDMVYRAELSLMDT</sequence>
<dbReference type="EMBL" id="MU250546">
    <property type="protein sequence ID" value="KAG7443275.1"/>
    <property type="molecule type" value="Genomic_DNA"/>
</dbReference>
<evidence type="ECO:0000256" key="1">
    <source>
        <dbReference type="SAM" id="MobiDB-lite"/>
    </source>
</evidence>
<dbReference type="RefSeq" id="XP_043036775.1">
    <property type="nucleotide sequence ID" value="XM_043177555.1"/>
</dbReference>
<dbReference type="AlphaFoldDB" id="A0A9P7VMJ9"/>